<comment type="subcellular location">
    <subcellularLocation>
        <location evidence="2">Cell membrane</location>
        <topology evidence="2">Multi-pass membrane protein</topology>
    </subcellularLocation>
</comment>
<evidence type="ECO:0000256" key="13">
    <source>
        <dbReference type="SAM" id="MobiDB-lite"/>
    </source>
</evidence>
<name>A0A6I4UTM7_9SPHN</name>
<sequence length="444" mass="46134">MPTQPPAELQRYSAGAIVLHWLIALCLSFELALGFAMPRDASGFALFQLHKSVGIVILLLTLVRLGWRMKHRPPPPSERGFTGFLAKAVHVGFYAFMILAPLTGWAVASTAPLRIPTLLFGTVPLPHLALPSSINGPVENAHELLAWMGLALFLLHVAGAARHHLIVRDGLLQRMAPAGSNAVAIGLSAFVVLLGSATLLMADDTSRDAAAQARLDNARVDSGGTEGTEGLRGTGGQSAALVSAAGPSDEVDASAVGPSEAQQADEQPPSAAAEAGLGPPPIWTIQPGGRLAFSVGDGSGGRIQGGFRTWTGTIRFDPANPAGADIRIDVDLASASVGDPTQDEMLAGDEFLAVANGPTATFRTSSVRATGENRYAARGTLRLRGASREQALNFTLSGEGLRRRVAGTATIDRTAFGIGTGSTGAALDPNVMVTFSFDAVGRRD</sequence>
<dbReference type="PANTHER" id="PTHR30529">
    <property type="entry name" value="CYTOCHROME B561"/>
    <property type="match status" value="1"/>
</dbReference>
<dbReference type="SMART" id="SM00867">
    <property type="entry name" value="YceI"/>
    <property type="match status" value="1"/>
</dbReference>
<dbReference type="EMBL" id="WTYK01000002">
    <property type="protein sequence ID" value="MXP41134.1"/>
    <property type="molecule type" value="Genomic_DNA"/>
</dbReference>
<keyword evidence="8" id="KW-0249">Electron transport</keyword>
<dbReference type="InterPro" id="IPR016174">
    <property type="entry name" value="Di-haem_cyt_TM"/>
</dbReference>
<evidence type="ECO:0000256" key="6">
    <source>
        <dbReference type="ARBA" id="ARBA00022692"/>
    </source>
</evidence>
<evidence type="ECO:0000256" key="2">
    <source>
        <dbReference type="ARBA" id="ARBA00004651"/>
    </source>
</evidence>
<dbReference type="GO" id="GO:0022904">
    <property type="term" value="P:respiratory electron transport chain"/>
    <property type="evidence" value="ECO:0007669"/>
    <property type="project" value="InterPro"/>
</dbReference>
<keyword evidence="9 14" id="KW-1133">Transmembrane helix</keyword>
<dbReference type="GO" id="GO:0005886">
    <property type="term" value="C:plasma membrane"/>
    <property type="evidence" value="ECO:0007669"/>
    <property type="project" value="UniProtKB-SubCell"/>
</dbReference>
<dbReference type="SUPFAM" id="SSF81342">
    <property type="entry name" value="Transmembrane di-heme cytochromes"/>
    <property type="match status" value="1"/>
</dbReference>
<keyword evidence="4" id="KW-1003">Cell membrane</keyword>
<keyword evidence="7" id="KW-0479">Metal-binding</keyword>
<protein>
    <submittedName>
        <fullName evidence="16">Polyisoprenoid-binding protein</fullName>
    </submittedName>
</protein>
<dbReference type="Pfam" id="PF01292">
    <property type="entry name" value="Ni_hydr_CYTB"/>
    <property type="match status" value="1"/>
</dbReference>
<evidence type="ECO:0000256" key="11">
    <source>
        <dbReference type="ARBA" id="ARBA00023136"/>
    </source>
</evidence>
<feature type="transmembrane region" description="Helical" evidence="14">
    <location>
        <begin position="182"/>
        <end position="202"/>
    </location>
</feature>
<dbReference type="Pfam" id="PF04264">
    <property type="entry name" value="YceI"/>
    <property type="match status" value="1"/>
</dbReference>
<dbReference type="GO" id="GO:0009055">
    <property type="term" value="F:electron transfer activity"/>
    <property type="evidence" value="ECO:0007669"/>
    <property type="project" value="InterPro"/>
</dbReference>
<comment type="cofactor">
    <cofactor evidence="1">
        <name>heme b</name>
        <dbReference type="ChEBI" id="CHEBI:60344"/>
    </cofactor>
</comment>
<evidence type="ECO:0000256" key="3">
    <source>
        <dbReference type="ARBA" id="ARBA00022448"/>
    </source>
</evidence>
<evidence type="ECO:0000256" key="14">
    <source>
        <dbReference type="SAM" id="Phobius"/>
    </source>
</evidence>
<evidence type="ECO:0000256" key="8">
    <source>
        <dbReference type="ARBA" id="ARBA00022982"/>
    </source>
</evidence>
<dbReference type="GO" id="GO:0046872">
    <property type="term" value="F:metal ion binding"/>
    <property type="evidence" value="ECO:0007669"/>
    <property type="project" value="UniProtKB-KW"/>
</dbReference>
<feature type="transmembrane region" description="Helical" evidence="14">
    <location>
        <begin position="12"/>
        <end position="37"/>
    </location>
</feature>
<evidence type="ECO:0000313" key="17">
    <source>
        <dbReference type="Proteomes" id="UP000469159"/>
    </source>
</evidence>
<feature type="region of interest" description="Disordered" evidence="13">
    <location>
        <begin position="217"/>
        <end position="281"/>
    </location>
</feature>
<comment type="similarity">
    <text evidence="12">Belongs to the cytochrome b561 family.</text>
</comment>
<keyword evidence="17" id="KW-1185">Reference proteome</keyword>
<keyword evidence="3" id="KW-0813">Transport</keyword>
<dbReference type="AlphaFoldDB" id="A0A6I4UTM7"/>
<evidence type="ECO:0000259" key="15">
    <source>
        <dbReference type="SMART" id="SM00867"/>
    </source>
</evidence>
<feature type="domain" description="Lipid/polyisoprenoid-binding YceI-like" evidence="15">
    <location>
        <begin position="282"/>
        <end position="440"/>
    </location>
</feature>
<accession>A0A6I4UTM7</accession>
<gene>
    <name evidence="16" type="ORF">GRI75_05675</name>
</gene>
<evidence type="ECO:0000256" key="1">
    <source>
        <dbReference type="ARBA" id="ARBA00001970"/>
    </source>
</evidence>
<dbReference type="RefSeq" id="WP_160745965.1">
    <property type="nucleotide sequence ID" value="NZ_WTYK01000002.1"/>
</dbReference>
<dbReference type="Proteomes" id="UP000469159">
    <property type="component" value="Unassembled WGS sequence"/>
</dbReference>
<dbReference type="PANTHER" id="PTHR30529:SF1">
    <property type="entry name" value="CYTOCHROME B561 HOMOLOG 2"/>
    <property type="match status" value="1"/>
</dbReference>
<dbReference type="Gene3D" id="2.40.128.110">
    <property type="entry name" value="Lipid/polyisoprenoid-binding, YceI-like"/>
    <property type="match status" value="1"/>
</dbReference>
<evidence type="ECO:0000256" key="5">
    <source>
        <dbReference type="ARBA" id="ARBA00022617"/>
    </source>
</evidence>
<evidence type="ECO:0000256" key="4">
    <source>
        <dbReference type="ARBA" id="ARBA00022475"/>
    </source>
</evidence>
<feature type="transmembrane region" description="Helical" evidence="14">
    <location>
        <begin position="88"/>
        <end position="108"/>
    </location>
</feature>
<keyword evidence="6 14" id="KW-0812">Transmembrane</keyword>
<reference evidence="16 17" key="1">
    <citation type="submission" date="2019-12" db="EMBL/GenBank/DDBJ databases">
        <title>Genomic-based taxomic classification of the family Erythrobacteraceae.</title>
        <authorList>
            <person name="Xu L."/>
        </authorList>
    </citation>
    <scope>NUCLEOTIDE SEQUENCE [LARGE SCALE GENOMIC DNA]</scope>
    <source>
        <strain evidence="16 17">MCCC 1K02066</strain>
    </source>
</reference>
<evidence type="ECO:0000256" key="7">
    <source>
        <dbReference type="ARBA" id="ARBA00022723"/>
    </source>
</evidence>
<evidence type="ECO:0000256" key="10">
    <source>
        <dbReference type="ARBA" id="ARBA00023004"/>
    </source>
</evidence>
<evidence type="ECO:0000256" key="12">
    <source>
        <dbReference type="ARBA" id="ARBA00037975"/>
    </source>
</evidence>
<dbReference type="InterPro" id="IPR007372">
    <property type="entry name" value="Lipid/polyisoprenoid-bd_YceI"/>
</dbReference>
<organism evidence="16 17">
    <name type="scientific">Croceibacterium soli</name>
    <dbReference type="NCBI Taxonomy" id="1739690"/>
    <lineage>
        <taxon>Bacteria</taxon>
        <taxon>Pseudomonadati</taxon>
        <taxon>Pseudomonadota</taxon>
        <taxon>Alphaproteobacteria</taxon>
        <taxon>Sphingomonadales</taxon>
        <taxon>Erythrobacteraceae</taxon>
        <taxon>Croceibacterium</taxon>
    </lineage>
</organism>
<dbReference type="InterPro" id="IPR011577">
    <property type="entry name" value="Cyt_b561_bac/Ni-Hgenase"/>
</dbReference>
<dbReference type="InterPro" id="IPR052168">
    <property type="entry name" value="Cytochrome_b561_oxidase"/>
</dbReference>
<keyword evidence="5" id="KW-0349">Heme</keyword>
<proteinExistence type="inferred from homology"/>
<feature type="transmembrane region" description="Helical" evidence="14">
    <location>
        <begin position="49"/>
        <end position="67"/>
    </location>
</feature>
<dbReference type="InterPro" id="IPR036761">
    <property type="entry name" value="TTHA0802/YceI-like_sf"/>
</dbReference>
<comment type="caution">
    <text evidence="16">The sequence shown here is derived from an EMBL/GenBank/DDBJ whole genome shotgun (WGS) entry which is preliminary data.</text>
</comment>
<evidence type="ECO:0000313" key="16">
    <source>
        <dbReference type="EMBL" id="MXP41134.1"/>
    </source>
</evidence>
<dbReference type="OrthoDB" id="1247465at2"/>
<feature type="transmembrane region" description="Helical" evidence="14">
    <location>
        <begin position="144"/>
        <end position="161"/>
    </location>
</feature>
<dbReference type="SUPFAM" id="SSF101874">
    <property type="entry name" value="YceI-like"/>
    <property type="match status" value="1"/>
</dbReference>
<feature type="compositionally biased region" description="Gly residues" evidence="13">
    <location>
        <begin position="224"/>
        <end position="236"/>
    </location>
</feature>
<dbReference type="GO" id="GO:0020037">
    <property type="term" value="F:heme binding"/>
    <property type="evidence" value="ECO:0007669"/>
    <property type="project" value="TreeGrafter"/>
</dbReference>
<evidence type="ECO:0000256" key="9">
    <source>
        <dbReference type="ARBA" id="ARBA00022989"/>
    </source>
</evidence>
<keyword evidence="11 14" id="KW-0472">Membrane</keyword>
<keyword evidence="10" id="KW-0408">Iron</keyword>